<sequence length="1005" mass="114326">MKNKSKVILWSFLGGLFFLFTATASILVATNSKRKSFQALLNQRNNLPTTLSENINKNQLSYADFQKIISGFKLKPEFTNLKAQTVYTLMKEPGYSFNVLDIIDTGNKLNLAFEIKLNNSTDENTRTQVENNTIKNLIVLAYKDTSPFVSNQNSNSSTHSPDFIYQTNFNLTGFKDVSSSKTNQDASKLSPLDANINSEFKDENTKKENKILDFDISFINSYFRVEKNYSKLLPSDFLNKLEQTYKTEKDNNDTSSFGLITKLGKFKLSNSLLDPIVLKPNQKLFFSSTSLQRKSYLANDENGTLLLEFNLEQDKRIINTIFLEVKGLNSIKNLAKDIQQQLTTFPSLFYNKFNINKVTDSKIKEILKNKLEAKQQSGSSQEFKYDRKYIAPSEIIKTQQDLNNFLQWNYAEIKKLSSVYDIQFDAILNDPLTDSDKNLLNYEGKVHAQLNVLFKRKSDNVSYLENIKDVYFKLFDNQFDRDLKLEYDAKLAQWHNSSNVFSIKPEKKNLLISDILRDLNSVIPSYIKNKSSRNRPDNDSQFYSYSFEELLALSDYTKTKIVISFLEQYFNDLLLDDHLNSESKKPGTIIADLIKLASNNKLNPLPSTFSKTNVVFQLYYDNQRQALIIKFVMSPDTDGLDKEARSREIIIKGFAQSELIDQIKNDYSPLIFLNSSKADTSHLVSTNEVKNKISSLSDIMSNSDAKLYEITQLSSVNTDVVHYSNIDSNKKSYYLNSNNLSGIILKDTGLKTDSIKNDSDENIQEGTTIKNGTIFLTFNFLEAINDNEKHYILSSLKNSKLGEVALFIQKLSKDKASSFTNEDSFILGIEYKNVPIKSTTASTTNNEQKVNQTILAAISSEKKAEVTPVKLDDNSSNSNTSVDKNHLNISILNNSQNFSKVFFANPLNTIILQINVNNTAKESTLEFILKTKANQDNIYKSIIKTDNQDATIKVLFDRGIDFAVIGSSESSKKTSMLFKSLLAFDKISKEDSEQIMNLLSSEYLK</sequence>
<dbReference type="AlphaFoldDB" id="A0AAI8FDX8"/>
<gene>
    <name evidence="1" type="ORF">MOS_496</name>
</gene>
<evidence type="ECO:0000313" key="2">
    <source>
        <dbReference type="Proteomes" id="UP000009399"/>
    </source>
</evidence>
<accession>A0AAI8FDX8</accession>
<dbReference type="KEGG" id="mhs:MOS_496"/>
<dbReference type="EMBL" id="CP003914">
    <property type="protein sequence ID" value="AFX74411.1"/>
    <property type="molecule type" value="Genomic_DNA"/>
</dbReference>
<proteinExistence type="predicted"/>
<dbReference type="RefSeq" id="WP_014335606.1">
    <property type="nucleotide sequence ID" value="NC_019552.1"/>
</dbReference>
<organism evidence="1 2">
    <name type="scientific">Mesomycoplasma hyorhinis SK76</name>
    <dbReference type="NCBI Taxonomy" id="1118964"/>
    <lineage>
        <taxon>Bacteria</taxon>
        <taxon>Bacillati</taxon>
        <taxon>Mycoplasmatota</taxon>
        <taxon>Mycoplasmoidales</taxon>
        <taxon>Metamycoplasmataceae</taxon>
        <taxon>Mesomycoplasma</taxon>
    </lineage>
</organism>
<protein>
    <submittedName>
        <fullName evidence="1">Uncharacterized protein</fullName>
    </submittedName>
</protein>
<dbReference type="NCBIfam" id="NF038058">
    <property type="entry name" value="adhes_P110_Nter"/>
    <property type="match status" value="1"/>
</dbReference>
<reference evidence="1 2" key="1">
    <citation type="journal article" date="2013" name="Genome Announc.">
        <title>Complete Genome Sequence of Mycoplasma hyorhinis Strain SK76.</title>
        <authorList>
            <person name="Goodison S."/>
            <person name="Urquidi V."/>
            <person name="Kumar D."/>
            <person name="Reyes L."/>
            <person name="Rosser C.J."/>
        </authorList>
    </citation>
    <scope>NUCLEOTIDE SEQUENCE [LARGE SCALE GENOMIC DNA]</scope>
    <source>
        <strain evidence="1 2">SK76</strain>
    </source>
</reference>
<name>A0AAI8FDX8_MESHY</name>
<evidence type="ECO:0000313" key="1">
    <source>
        <dbReference type="EMBL" id="AFX74411.1"/>
    </source>
</evidence>
<dbReference type="Proteomes" id="UP000009399">
    <property type="component" value="Chromosome"/>
</dbReference>